<dbReference type="PRINTS" id="PR00111">
    <property type="entry name" value="ABHYDROLASE"/>
</dbReference>
<evidence type="ECO:0000259" key="1">
    <source>
        <dbReference type="Pfam" id="PF12146"/>
    </source>
</evidence>
<feature type="domain" description="Serine aminopeptidase S33" evidence="1">
    <location>
        <begin position="27"/>
        <end position="262"/>
    </location>
</feature>
<organism evidence="2">
    <name type="scientific">Paenibacillus sp. BIHB 4019</name>
    <dbReference type="NCBI Taxonomy" id="1870819"/>
    <lineage>
        <taxon>Bacteria</taxon>
        <taxon>Bacillati</taxon>
        <taxon>Bacillota</taxon>
        <taxon>Bacilli</taxon>
        <taxon>Bacillales</taxon>
        <taxon>Paenibacillaceae</taxon>
        <taxon>Paenibacillus</taxon>
    </lineage>
</organism>
<sequence length="286" mass="31863">MIRMEWTFQGCGDTELYVREWKPDKERPKGVLCLIHGMGEHGERYSAYAAKLVAARYVVIALDQQGHGRSSGPRGHLPSVDDAAAHAAMLVEQAAQRYPELPIFLYGHSMGGNIAMNCALRLQPAVKALVLSSPWLRLAFTPPRAQLWLGKRLAAFWPGLPQSTGLGSGKLYRRGYEEAVHIEGDPLCHTRITVKTFLSLHDSGEWAIANCGQLHVPLLLIHGAADKITSHNASEQVAQRLGEACTFVSWPDGYHELHNDLEAQRFIEVVTNWLDMHTDEYKDHAI</sequence>
<dbReference type="SUPFAM" id="SSF53474">
    <property type="entry name" value="alpha/beta-Hydrolases"/>
    <property type="match status" value="1"/>
</dbReference>
<dbReference type="InterPro" id="IPR022742">
    <property type="entry name" value="Hydrolase_4"/>
</dbReference>
<proteinExistence type="predicted"/>
<protein>
    <recommendedName>
        <fullName evidence="1">Serine aminopeptidase S33 domain-containing protein</fullName>
    </recommendedName>
</protein>
<dbReference type="Gene3D" id="3.40.50.1820">
    <property type="entry name" value="alpha/beta hydrolase"/>
    <property type="match status" value="1"/>
</dbReference>
<dbReference type="Pfam" id="PF12146">
    <property type="entry name" value="Hydrolase_4"/>
    <property type="match status" value="1"/>
</dbReference>
<reference evidence="2" key="1">
    <citation type="submission" date="2016-08" db="EMBL/GenBank/DDBJ databases">
        <title>Complete Genome Seqeunce of Paenibacillus sp. BIHB 4019 from tea rhizoplane.</title>
        <authorList>
            <person name="Thakur R."/>
            <person name="Swarnkar M.K."/>
            <person name="Gulati A."/>
        </authorList>
    </citation>
    <scope>NUCLEOTIDE SEQUENCE [LARGE SCALE GENOMIC DNA]</scope>
    <source>
        <strain evidence="2">BIHB4019</strain>
    </source>
</reference>
<dbReference type="PANTHER" id="PTHR11614">
    <property type="entry name" value="PHOSPHOLIPASE-RELATED"/>
    <property type="match status" value="1"/>
</dbReference>
<dbReference type="EMBL" id="CP016808">
    <property type="protein sequence ID" value="ANY65419.1"/>
    <property type="molecule type" value="Genomic_DNA"/>
</dbReference>
<dbReference type="InterPro" id="IPR051044">
    <property type="entry name" value="MAG_DAG_Lipase"/>
</dbReference>
<evidence type="ECO:0000313" key="2">
    <source>
        <dbReference type="EMBL" id="ANY65419.1"/>
    </source>
</evidence>
<accession>A0A1B2DCJ0</accession>
<dbReference type="AlphaFoldDB" id="A0A1B2DCJ0"/>
<dbReference type="InterPro" id="IPR000073">
    <property type="entry name" value="AB_hydrolase_1"/>
</dbReference>
<dbReference type="RefSeq" id="WP_099516814.1">
    <property type="nucleotide sequence ID" value="NZ_CP016808.1"/>
</dbReference>
<gene>
    <name evidence="2" type="ORF">BBD42_02225</name>
</gene>
<name>A0A1B2DCJ0_9BACL</name>
<dbReference type="InterPro" id="IPR029058">
    <property type="entry name" value="AB_hydrolase_fold"/>
</dbReference>